<feature type="transmembrane region" description="Helical" evidence="1">
    <location>
        <begin position="70"/>
        <end position="88"/>
    </location>
</feature>
<feature type="transmembrane region" description="Helical" evidence="1">
    <location>
        <begin position="39"/>
        <end position="58"/>
    </location>
</feature>
<dbReference type="InterPro" id="IPR005133">
    <property type="entry name" value="PhaG_MnhG_YufB"/>
</dbReference>
<organism evidence="2 3">
    <name type="scientific">Catenovulum agarivorans DS-2</name>
    <dbReference type="NCBI Taxonomy" id="1328313"/>
    <lineage>
        <taxon>Bacteria</taxon>
        <taxon>Pseudomonadati</taxon>
        <taxon>Pseudomonadota</taxon>
        <taxon>Gammaproteobacteria</taxon>
        <taxon>Alteromonadales</taxon>
        <taxon>Alteromonadaceae</taxon>
        <taxon>Catenovulum</taxon>
    </lineage>
</organism>
<dbReference type="NCBIfam" id="NF009316">
    <property type="entry name" value="PRK12674.1-5"/>
    <property type="match status" value="1"/>
</dbReference>
<accession>W7R1M8</accession>
<dbReference type="PANTHER" id="PTHR34703">
    <property type="entry name" value="ANTIPORTER SUBUNIT MNHG2-RELATED"/>
    <property type="match status" value="1"/>
</dbReference>
<dbReference type="Pfam" id="PF03334">
    <property type="entry name" value="PhaG_MnhG_YufB"/>
    <property type="match status" value="1"/>
</dbReference>
<dbReference type="EMBL" id="ARZY01000004">
    <property type="protein sequence ID" value="EWH11545.1"/>
    <property type="molecule type" value="Genomic_DNA"/>
</dbReference>
<dbReference type="PATRIC" id="fig|1328313.3.peg.728"/>
<evidence type="ECO:0000313" key="3">
    <source>
        <dbReference type="Proteomes" id="UP000019276"/>
    </source>
</evidence>
<dbReference type="STRING" id="1328313.DS2_03515"/>
<evidence type="ECO:0000313" key="2">
    <source>
        <dbReference type="EMBL" id="EWH11545.1"/>
    </source>
</evidence>
<keyword evidence="1" id="KW-1133">Transmembrane helix</keyword>
<dbReference type="AlphaFoldDB" id="W7R1M8"/>
<dbReference type="Proteomes" id="UP000019276">
    <property type="component" value="Unassembled WGS sequence"/>
</dbReference>
<keyword evidence="1" id="KW-0812">Transmembrane</keyword>
<keyword evidence="3" id="KW-1185">Reference proteome</keyword>
<reference evidence="2 3" key="1">
    <citation type="journal article" date="2014" name="Genome Announc.">
        <title>Draft Genome Sequence of the Agar-Degrading Bacterium Catenovulum sp. Strain DS-2, Isolated from Intestines of Haliotis diversicolor.</title>
        <authorList>
            <person name="Shan D."/>
            <person name="Li X."/>
            <person name="Gu Z."/>
            <person name="Wei G."/>
            <person name="Gao Z."/>
            <person name="Shao Z."/>
        </authorList>
    </citation>
    <scope>NUCLEOTIDE SEQUENCE [LARGE SCALE GENOMIC DNA]</scope>
    <source>
        <strain evidence="2 3">DS-2</strain>
    </source>
</reference>
<name>W7R1M8_9ALTE</name>
<protein>
    <submittedName>
        <fullName evidence="2">Monovalent cation/H+ antiporter subunit G</fullName>
    </submittedName>
</protein>
<dbReference type="eggNOG" id="COG1320">
    <property type="taxonomic scope" value="Bacteria"/>
</dbReference>
<dbReference type="PANTHER" id="PTHR34703:SF1">
    <property type="entry name" value="ANTIPORTER SUBUNIT MNHG2-RELATED"/>
    <property type="match status" value="1"/>
</dbReference>
<comment type="caution">
    <text evidence="2">The sequence shown here is derived from an EMBL/GenBank/DDBJ whole genome shotgun (WGS) entry which is preliminary data.</text>
</comment>
<keyword evidence="1" id="KW-0472">Membrane</keyword>
<gene>
    <name evidence="2" type="ORF">DS2_03515</name>
</gene>
<evidence type="ECO:0000256" key="1">
    <source>
        <dbReference type="SAM" id="Phobius"/>
    </source>
</evidence>
<feature type="transmembrane region" description="Helical" evidence="1">
    <location>
        <begin position="6"/>
        <end position="27"/>
    </location>
</feature>
<dbReference type="GO" id="GO:0015385">
    <property type="term" value="F:sodium:proton antiporter activity"/>
    <property type="evidence" value="ECO:0007669"/>
    <property type="project" value="TreeGrafter"/>
</dbReference>
<dbReference type="NCBIfam" id="TIGR01300">
    <property type="entry name" value="CPA3_mnhG_phaG"/>
    <property type="match status" value="1"/>
</dbReference>
<sequence length="111" mass="12125">MMIYEWLVSILLLLGGTLILIGSIGLVKMPDFFMRLHGPTKATTLGMACLLIAAMIYFSVTTAGYSLKEILISIFLLITAPISGYILIKSAIHHKLAAKEGTQGIDRIEKD</sequence>
<proteinExistence type="predicted"/>